<feature type="compositionally biased region" description="Low complexity" evidence="1">
    <location>
        <begin position="60"/>
        <end position="76"/>
    </location>
</feature>
<comment type="caution">
    <text evidence="3">The sequence shown here is derived from an EMBL/GenBank/DDBJ whole genome shotgun (WGS) entry which is preliminary data.</text>
</comment>
<proteinExistence type="predicted"/>
<dbReference type="AlphaFoldDB" id="A0AAE3WFG4"/>
<organism evidence="3 4">
    <name type="scientific">Marimonas arenosa</name>
    <dbReference type="NCBI Taxonomy" id="1795305"/>
    <lineage>
        <taxon>Bacteria</taxon>
        <taxon>Pseudomonadati</taxon>
        <taxon>Pseudomonadota</taxon>
        <taxon>Alphaproteobacteria</taxon>
        <taxon>Rhodobacterales</taxon>
        <taxon>Paracoccaceae</taxon>
        <taxon>Marimonas</taxon>
    </lineage>
</organism>
<reference evidence="3" key="1">
    <citation type="submission" date="2022-07" db="EMBL/GenBank/DDBJ databases">
        <authorList>
            <person name="Otstavnykh N."/>
            <person name="Isaeva M."/>
            <person name="Bystritskaya E."/>
        </authorList>
    </citation>
    <scope>NUCLEOTIDE SEQUENCE</scope>
    <source>
        <strain evidence="3">KCTC 52189</strain>
    </source>
</reference>
<reference evidence="3" key="2">
    <citation type="submission" date="2023-02" db="EMBL/GenBank/DDBJ databases">
        <title>'Rhodoalgimonas zhirmunskyi' gen. nov., isolated from a red alga.</title>
        <authorList>
            <person name="Nedashkovskaya O.I."/>
            <person name="Otstavnykh N.Y."/>
            <person name="Bystritskaya E.P."/>
            <person name="Balabanova L.A."/>
            <person name="Isaeva M.P."/>
        </authorList>
    </citation>
    <scope>NUCLEOTIDE SEQUENCE</scope>
    <source>
        <strain evidence="3">KCTC 52189</strain>
    </source>
</reference>
<dbReference type="Proteomes" id="UP001226762">
    <property type="component" value="Unassembled WGS sequence"/>
</dbReference>
<feature type="signal peptide" evidence="2">
    <location>
        <begin position="1"/>
        <end position="29"/>
    </location>
</feature>
<evidence type="ECO:0000313" key="4">
    <source>
        <dbReference type="Proteomes" id="UP001226762"/>
    </source>
</evidence>
<dbReference type="EMBL" id="JANHAX010000003">
    <property type="protein sequence ID" value="MDQ2090715.1"/>
    <property type="molecule type" value="Genomic_DNA"/>
</dbReference>
<evidence type="ECO:0000256" key="1">
    <source>
        <dbReference type="SAM" id="MobiDB-lite"/>
    </source>
</evidence>
<name>A0AAE3WFG4_9RHOB</name>
<feature type="chain" id="PRO_5041904148" evidence="2">
    <location>
        <begin position="30"/>
        <end position="234"/>
    </location>
</feature>
<protein>
    <submittedName>
        <fullName evidence="3">Uncharacterized protein</fullName>
    </submittedName>
</protein>
<dbReference type="RefSeq" id="WP_306735983.1">
    <property type="nucleotide sequence ID" value="NZ_JANHAX010000003.1"/>
</dbReference>
<feature type="region of interest" description="Disordered" evidence="1">
    <location>
        <begin position="26"/>
        <end position="81"/>
    </location>
</feature>
<feature type="region of interest" description="Disordered" evidence="1">
    <location>
        <begin position="215"/>
        <end position="234"/>
    </location>
</feature>
<evidence type="ECO:0000313" key="3">
    <source>
        <dbReference type="EMBL" id="MDQ2090715.1"/>
    </source>
</evidence>
<gene>
    <name evidence="3" type="ORF">NO357_12465</name>
</gene>
<evidence type="ECO:0000256" key="2">
    <source>
        <dbReference type="SAM" id="SignalP"/>
    </source>
</evidence>
<sequence>MVNRVFITAFLVLALALSGGPGGPTAVHADGGDGGGFSDDQPRPRGSGASDGSDTGMTNAPAAPQQPRAQTAPRGAGPCINYKQSRLREVRDIQSKIAGYAKKDKLKGLATTKKRLENFVSQINKMGDSYSGWKSIEFNLIFQQMQCYANQKQDKALRKWARGILRAFEVIKLRNIAETKRAKVKKAIAEKNPLTEAFARAEYSDARGDYHRAAKKLPPEMRAKFDPMPKDPGK</sequence>
<accession>A0AAE3WFG4</accession>
<keyword evidence="2" id="KW-0732">Signal</keyword>
<keyword evidence="4" id="KW-1185">Reference proteome</keyword>